<feature type="signal peptide" evidence="2">
    <location>
        <begin position="1"/>
        <end position="20"/>
    </location>
</feature>
<protein>
    <recommendedName>
        <fullName evidence="5">Viral A-type inclusion protein</fullName>
    </recommendedName>
</protein>
<reference evidence="3 4" key="2">
    <citation type="submission" date="2018-07" db="EMBL/GenBank/DDBJ databases">
        <title>Pontibacter sp. 2b14 genomic sequence and assembly.</title>
        <authorList>
            <person name="Du Z.-J."/>
        </authorList>
    </citation>
    <scope>NUCLEOTIDE SEQUENCE [LARGE SCALE GENOMIC DNA]</scope>
    <source>
        <strain evidence="3 4">2b14</strain>
    </source>
</reference>
<name>A0A364REI2_9BACT</name>
<gene>
    <name evidence="3" type="ORF">DP923_05340</name>
</gene>
<keyword evidence="4" id="KW-1185">Reference proteome</keyword>
<evidence type="ECO:0000313" key="3">
    <source>
        <dbReference type="EMBL" id="RAU82684.1"/>
    </source>
</evidence>
<dbReference type="AlphaFoldDB" id="A0A364REI2"/>
<comment type="caution">
    <text evidence="3">The sequence shown here is derived from an EMBL/GenBank/DDBJ whole genome shotgun (WGS) entry which is preliminary data.</text>
</comment>
<dbReference type="RefSeq" id="WP_112304835.1">
    <property type="nucleotide sequence ID" value="NZ_QMDV01000002.1"/>
</dbReference>
<accession>A0A364REI2</accession>
<dbReference type="OrthoDB" id="1436925at2"/>
<evidence type="ECO:0000256" key="2">
    <source>
        <dbReference type="SAM" id="SignalP"/>
    </source>
</evidence>
<proteinExistence type="predicted"/>
<organism evidence="3 4">
    <name type="scientific">Pontibacter arcticus</name>
    <dbReference type="NCBI Taxonomy" id="2080288"/>
    <lineage>
        <taxon>Bacteria</taxon>
        <taxon>Pseudomonadati</taxon>
        <taxon>Bacteroidota</taxon>
        <taxon>Cytophagia</taxon>
        <taxon>Cytophagales</taxon>
        <taxon>Hymenobacteraceae</taxon>
        <taxon>Pontibacter</taxon>
    </lineage>
</organism>
<dbReference type="PROSITE" id="PS51257">
    <property type="entry name" value="PROKAR_LIPOPROTEIN"/>
    <property type="match status" value="1"/>
</dbReference>
<sequence>MNKMLVPVALVSTLLFSACSGGSSTEDQKKELETEVLTVHDEAMNKMDEISKLRRSLRTLKEKKTDTAEQAILERDIEGLALADEVMMNWMREYTAPDSLENQAALHYLNQELVKIERVKTIMDSTLVAARKTLAQHDTK</sequence>
<keyword evidence="2" id="KW-0732">Signal</keyword>
<feature type="coiled-coil region" evidence="1">
    <location>
        <begin position="43"/>
        <end position="70"/>
    </location>
</feature>
<keyword evidence="1" id="KW-0175">Coiled coil</keyword>
<reference evidence="3 4" key="1">
    <citation type="submission" date="2018-06" db="EMBL/GenBank/DDBJ databases">
        <authorList>
            <person name="Liu Z.-W."/>
        </authorList>
    </citation>
    <scope>NUCLEOTIDE SEQUENCE [LARGE SCALE GENOMIC DNA]</scope>
    <source>
        <strain evidence="3 4">2b14</strain>
    </source>
</reference>
<dbReference type="EMBL" id="QMDV01000002">
    <property type="protein sequence ID" value="RAU82684.1"/>
    <property type="molecule type" value="Genomic_DNA"/>
</dbReference>
<dbReference type="Proteomes" id="UP000251692">
    <property type="component" value="Unassembled WGS sequence"/>
</dbReference>
<evidence type="ECO:0000313" key="4">
    <source>
        <dbReference type="Proteomes" id="UP000251692"/>
    </source>
</evidence>
<feature type="chain" id="PRO_5016660546" description="Viral A-type inclusion protein" evidence="2">
    <location>
        <begin position="21"/>
        <end position="140"/>
    </location>
</feature>
<evidence type="ECO:0000256" key="1">
    <source>
        <dbReference type="SAM" id="Coils"/>
    </source>
</evidence>
<evidence type="ECO:0008006" key="5">
    <source>
        <dbReference type="Google" id="ProtNLM"/>
    </source>
</evidence>